<feature type="compositionally biased region" description="Basic and acidic residues" evidence="1">
    <location>
        <begin position="378"/>
        <end position="394"/>
    </location>
</feature>
<dbReference type="InterPro" id="IPR027859">
    <property type="entry name" value="KATNIP_dom"/>
</dbReference>
<feature type="domain" description="KATNIP" evidence="2">
    <location>
        <begin position="986"/>
        <end position="1165"/>
    </location>
</feature>
<feature type="domain" description="KATNIP" evidence="2">
    <location>
        <begin position="1271"/>
        <end position="1590"/>
    </location>
</feature>
<protein>
    <recommendedName>
        <fullName evidence="2">KATNIP domain-containing protein</fullName>
    </recommendedName>
</protein>
<accession>A0A8T1T9X9</accession>
<dbReference type="OrthoDB" id="304622at2759"/>
<feature type="region of interest" description="Disordered" evidence="1">
    <location>
        <begin position="371"/>
        <end position="409"/>
    </location>
</feature>
<feature type="domain" description="KATNIP" evidence="2">
    <location>
        <begin position="534"/>
        <end position="692"/>
    </location>
</feature>
<evidence type="ECO:0000259" key="2">
    <source>
        <dbReference type="Pfam" id="PF14652"/>
    </source>
</evidence>
<feature type="region of interest" description="Disordered" evidence="1">
    <location>
        <begin position="683"/>
        <end position="703"/>
    </location>
</feature>
<feature type="compositionally biased region" description="Low complexity" evidence="1">
    <location>
        <begin position="443"/>
        <end position="457"/>
    </location>
</feature>
<evidence type="ECO:0000313" key="4">
    <source>
        <dbReference type="Proteomes" id="UP000765507"/>
    </source>
</evidence>
<organism evidence="3 4">
    <name type="scientific">Chelydra serpentina</name>
    <name type="common">Snapping turtle</name>
    <name type="synonym">Testudo serpentina</name>
    <dbReference type="NCBI Taxonomy" id="8475"/>
    <lineage>
        <taxon>Eukaryota</taxon>
        <taxon>Metazoa</taxon>
        <taxon>Chordata</taxon>
        <taxon>Craniata</taxon>
        <taxon>Vertebrata</taxon>
        <taxon>Euteleostomi</taxon>
        <taxon>Archelosauria</taxon>
        <taxon>Testudinata</taxon>
        <taxon>Testudines</taxon>
        <taxon>Cryptodira</taxon>
        <taxon>Durocryptodira</taxon>
        <taxon>Americhelydia</taxon>
        <taxon>Chelydroidea</taxon>
        <taxon>Chelydridae</taxon>
        <taxon>Chelydra</taxon>
    </lineage>
</organism>
<evidence type="ECO:0000256" key="1">
    <source>
        <dbReference type="SAM" id="MobiDB-lite"/>
    </source>
</evidence>
<dbReference type="EMBL" id="JAHGAV010000023">
    <property type="protein sequence ID" value="KAG6937605.1"/>
    <property type="molecule type" value="Genomic_DNA"/>
</dbReference>
<feature type="region of interest" description="Disordered" evidence="1">
    <location>
        <begin position="1"/>
        <end position="27"/>
    </location>
</feature>
<feature type="compositionally biased region" description="Basic and acidic residues" evidence="1">
    <location>
        <begin position="17"/>
        <end position="27"/>
    </location>
</feature>
<feature type="non-terminal residue" evidence="3">
    <location>
        <position position="1675"/>
    </location>
</feature>
<dbReference type="Pfam" id="PF14652">
    <property type="entry name" value="DUF4457"/>
    <property type="match status" value="3"/>
</dbReference>
<dbReference type="PANTHER" id="PTHR21534">
    <property type="entry name" value="KATANIN-INTERACTING PROTEIN"/>
    <property type="match status" value="1"/>
</dbReference>
<comment type="caution">
    <text evidence="3">The sequence shown here is derived from an EMBL/GenBank/DDBJ whole genome shotgun (WGS) entry which is preliminary data.</text>
</comment>
<dbReference type="InterPro" id="IPR026704">
    <property type="entry name" value="KATNIP"/>
</dbReference>
<reference evidence="3 4" key="1">
    <citation type="journal article" date="2020" name="G3 (Bethesda)">
        <title>Draft Genome of the Common Snapping Turtle, Chelydra serpentina, a Model for Phenotypic Plasticity in Reptiles.</title>
        <authorList>
            <person name="Das D."/>
            <person name="Singh S.K."/>
            <person name="Bierstedt J."/>
            <person name="Erickson A."/>
            <person name="Galli G.L.J."/>
            <person name="Crossley D.A. 2nd"/>
            <person name="Rhen T."/>
        </authorList>
    </citation>
    <scope>NUCLEOTIDE SEQUENCE [LARGE SCALE GENOMIC DNA]</scope>
    <source>
        <strain evidence="3">KW</strain>
    </source>
</reference>
<dbReference type="Proteomes" id="UP000765507">
    <property type="component" value="Unassembled WGS sequence"/>
</dbReference>
<sequence length="1675" mass="189940">PVNREGGRAVGVAAGGKETRDGAGRLRGEAAEEWGRVQSGRSELKADYWPRVYTKDMVTDFDEKHDEYLILLQQRNRILRNLKRKDSVQIKLEHLEQGFSLYLNGANSESRNYRRKPSFQEFFRCGSQTARINDSGTAAQVKEIELQGRSTQTAPSKIQRKGWRQTPVQIKTESGSRLCISPPLEYSDDFEPYESLNMETNDYPINCSQNLKSPKSNPVSDFKFTTRNPELQEHGDVEKERILLSIDDVKELRRSLELHVSQKRMEKDCSSDDYDSVEEDVLLEHSQVEETVASFGSLQLPSRESLLKDVPKYQEAGRCCDLDAGALVLEFKQNLTNVKQERILSAKRKDAAETYIPIRPMKVRSKMTRPLSAGPLHQEGHERTCSRPVSRPEKPLSATRRNVCEKKDPEQSASAVIKAMQAENEILQREMLCRRLETSTSHQMLSSVSTSSVSETTEPSEKQQETTVVTEAIERIGHLGSRQQKKLLKLLQEIESCSIFHSQEVLPTEEREPDSVDQLQTKAEVQDAIYVTMEILSNWGNAVNVGLTEVEFFDLHALRMFVSPHDVDIRNADSPGDLSCLVNRSLNSTKECFLWTCPFHAPVQLYFVIRNPSWSRDFGISKIKIWNYNTSSLSDLDVGAKNVKLYIDENLVFDGQLEKGCGDLTTDFSTTVDLKDNRQEIAAHSAQGRKKSNGANSTGNKEDLYLTYPQPDRASLHWKSSLEENLPEEMMNPINFRKDKLTRLEEDLKVLSAPVSAKALKNDVSESAVMEYVQSDDELTMSEQMEKLTRRKLSDSTGVTPSWLQSSSRVTEKCHKQKPSWLDTEHPLDLRVQEQSDGTMGGCPGLIDETIKCHGSELGRSNNRNANGDEKTQIITSKSCTIDLDILDQLPNKYCCTPECPASGRRSSRGVRKEGLCTSHGDEGLTHTDEALCVKGLKNFRAGWHSEQEHTLHESWNSLLKFNYSHRGRISNMDFQGDIFDEFLHQQKISRHGDHQLVRKEGIQVLPKRQEENYMETDDGNDFKIPVLPYGQHLIIDIKSTWGDRHYVGLNGIEGFSSKGEPVQISKIKAEPPDINILPAYGKDPRVITNLTDGVNRTQDDMHLWLAPFTPGKPHLIYIDFVNPCQVAMIRIWNYNKSRIHSFRGVKDITMLLDEQCIFKGEIAKASGTLSGAPEHFGDTILFTTDDDILEAIFCYDETYDGEIENVCSLRYEEELKRPRTADGEGDERPFTQAGLRTDDKQVQEQVMVSDHLSELTPKVPGVYTGQCLQLNFTLSWGDSHYLGLTGLEVVGKDGQALPITMDQISASPQDLNDLAEYTEDSRTLDKLIDGTNITVEDNHMWLIPFTYGEDHMITIHFDKAENIAGLRFWNYNKSPEDTYRGAKVVHVLMDGHCISPPEGFLIRKGPGNCHFDFAQEILFVDYLKPQQIIRPYGRTDSRGMEQASMDYEAPLMPCGFIFQFQLLTSWGDPYYIGLNGLELYNEHGDKILLTENNIAAFPDSVNILEGVCGDIRTPDKLIDRVNDSGDGRHMWLAPILPGLVNRVYVIFDLPTTVSMIKLWNYAKTPQRGVREFGLLVDDLLVYNGILDMVSHIVHGILPTCDPMVPYHTILFTDDERICQQEKNTVISNHVEDQDVRMMNENQIITNSKKQIAADPALRPKTCIREKGMLRRKRH</sequence>
<dbReference type="PANTHER" id="PTHR21534:SF0">
    <property type="entry name" value="KATANIN-INTERACTING PROTEIN"/>
    <property type="match status" value="1"/>
</dbReference>
<evidence type="ECO:0000313" key="3">
    <source>
        <dbReference type="EMBL" id="KAG6937605.1"/>
    </source>
</evidence>
<gene>
    <name evidence="3" type="ORF">G0U57_009192</name>
</gene>
<feature type="region of interest" description="Disordered" evidence="1">
    <location>
        <begin position="443"/>
        <end position="467"/>
    </location>
</feature>
<keyword evidence="4" id="KW-1185">Reference proteome</keyword>
<proteinExistence type="predicted"/>
<name>A0A8T1T9X9_CHESE</name>